<evidence type="ECO:0000313" key="3">
    <source>
        <dbReference type="EMBL" id="KAK3392799.1"/>
    </source>
</evidence>
<feature type="non-terminal residue" evidence="3">
    <location>
        <position position="103"/>
    </location>
</feature>
<dbReference type="InterPro" id="IPR056884">
    <property type="entry name" value="NPHP3-like_N"/>
</dbReference>
<feature type="domain" description="Nephrocystin 3-like N-terminal" evidence="2">
    <location>
        <begin position="17"/>
        <end position="100"/>
    </location>
</feature>
<dbReference type="Pfam" id="PF24883">
    <property type="entry name" value="NPHP3_N"/>
    <property type="match status" value="1"/>
</dbReference>
<sequence length="103" mass="11947">DATYEWYKGRIVDRVEGACQWFLHHDNFQRWLEQKSGPLLVSADPGCRKSVLSKYLIDNALPGSDVTVCYFFFKDQDQNTVRQPLWALIHQLLSRRPALIGHA</sequence>
<evidence type="ECO:0000259" key="2">
    <source>
        <dbReference type="Pfam" id="PF24883"/>
    </source>
</evidence>
<dbReference type="PANTHER" id="PTHR10039">
    <property type="entry name" value="AMELOGENIN"/>
    <property type="match status" value="1"/>
</dbReference>
<comment type="caution">
    <text evidence="3">The sequence shown here is derived from an EMBL/GenBank/DDBJ whole genome shotgun (WGS) entry which is preliminary data.</text>
</comment>
<keyword evidence="4" id="KW-1185">Reference proteome</keyword>
<keyword evidence="1" id="KW-0677">Repeat</keyword>
<organism evidence="3 4">
    <name type="scientific">Podospora didyma</name>
    <dbReference type="NCBI Taxonomy" id="330526"/>
    <lineage>
        <taxon>Eukaryota</taxon>
        <taxon>Fungi</taxon>
        <taxon>Dikarya</taxon>
        <taxon>Ascomycota</taxon>
        <taxon>Pezizomycotina</taxon>
        <taxon>Sordariomycetes</taxon>
        <taxon>Sordariomycetidae</taxon>
        <taxon>Sordariales</taxon>
        <taxon>Podosporaceae</taxon>
        <taxon>Podospora</taxon>
    </lineage>
</organism>
<reference evidence="3" key="1">
    <citation type="journal article" date="2023" name="Mol. Phylogenet. Evol.">
        <title>Genome-scale phylogeny and comparative genomics of the fungal order Sordariales.</title>
        <authorList>
            <person name="Hensen N."/>
            <person name="Bonometti L."/>
            <person name="Westerberg I."/>
            <person name="Brannstrom I.O."/>
            <person name="Guillou S."/>
            <person name="Cros-Aarteil S."/>
            <person name="Calhoun S."/>
            <person name="Haridas S."/>
            <person name="Kuo A."/>
            <person name="Mondo S."/>
            <person name="Pangilinan J."/>
            <person name="Riley R."/>
            <person name="LaButti K."/>
            <person name="Andreopoulos B."/>
            <person name="Lipzen A."/>
            <person name="Chen C."/>
            <person name="Yan M."/>
            <person name="Daum C."/>
            <person name="Ng V."/>
            <person name="Clum A."/>
            <person name="Steindorff A."/>
            <person name="Ohm R.A."/>
            <person name="Martin F."/>
            <person name="Silar P."/>
            <person name="Natvig D.O."/>
            <person name="Lalanne C."/>
            <person name="Gautier V."/>
            <person name="Ament-Velasquez S.L."/>
            <person name="Kruys A."/>
            <person name="Hutchinson M.I."/>
            <person name="Powell A.J."/>
            <person name="Barry K."/>
            <person name="Miller A.N."/>
            <person name="Grigoriev I.V."/>
            <person name="Debuchy R."/>
            <person name="Gladieux P."/>
            <person name="Hiltunen Thoren M."/>
            <person name="Johannesson H."/>
        </authorList>
    </citation>
    <scope>NUCLEOTIDE SEQUENCE</scope>
    <source>
        <strain evidence="3">CBS 232.78</strain>
    </source>
</reference>
<accession>A0AAE0U713</accession>
<proteinExistence type="predicted"/>
<feature type="non-terminal residue" evidence="3">
    <location>
        <position position="1"/>
    </location>
</feature>
<evidence type="ECO:0000313" key="4">
    <source>
        <dbReference type="Proteomes" id="UP001285441"/>
    </source>
</evidence>
<name>A0AAE0U713_9PEZI</name>
<dbReference type="AlphaFoldDB" id="A0AAE0U713"/>
<dbReference type="EMBL" id="JAULSW010000001">
    <property type="protein sequence ID" value="KAK3392799.1"/>
    <property type="molecule type" value="Genomic_DNA"/>
</dbReference>
<dbReference type="Proteomes" id="UP001285441">
    <property type="component" value="Unassembled WGS sequence"/>
</dbReference>
<gene>
    <name evidence="3" type="ORF">B0H63DRAFT_365067</name>
</gene>
<reference evidence="3" key="2">
    <citation type="submission" date="2023-06" db="EMBL/GenBank/DDBJ databases">
        <authorList>
            <consortium name="Lawrence Berkeley National Laboratory"/>
            <person name="Haridas S."/>
            <person name="Hensen N."/>
            <person name="Bonometti L."/>
            <person name="Westerberg I."/>
            <person name="Brannstrom I.O."/>
            <person name="Guillou S."/>
            <person name="Cros-Aarteil S."/>
            <person name="Calhoun S."/>
            <person name="Kuo A."/>
            <person name="Mondo S."/>
            <person name="Pangilinan J."/>
            <person name="Riley R."/>
            <person name="LaButti K."/>
            <person name="Andreopoulos B."/>
            <person name="Lipzen A."/>
            <person name="Chen C."/>
            <person name="Yanf M."/>
            <person name="Daum C."/>
            <person name="Ng V."/>
            <person name="Clum A."/>
            <person name="Steindorff A."/>
            <person name="Ohm R."/>
            <person name="Martin F."/>
            <person name="Silar P."/>
            <person name="Natvig D."/>
            <person name="Lalanne C."/>
            <person name="Gautier V."/>
            <person name="Ament-velasquez S.L."/>
            <person name="Kruys A."/>
            <person name="Hutchinson M.I."/>
            <person name="Powell A.J."/>
            <person name="Barry K."/>
            <person name="Miller A.N."/>
            <person name="Grigoriev I.V."/>
            <person name="Debuchy R."/>
            <person name="Gladieux P."/>
            <person name="Thoren M.H."/>
            <person name="Johannesson H."/>
        </authorList>
    </citation>
    <scope>NUCLEOTIDE SEQUENCE</scope>
    <source>
        <strain evidence="3">CBS 232.78</strain>
    </source>
</reference>
<protein>
    <recommendedName>
        <fullName evidence="2">Nephrocystin 3-like N-terminal domain-containing protein</fullName>
    </recommendedName>
</protein>
<evidence type="ECO:0000256" key="1">
    <source>
        <dbReference type="ARBA" id="ARBA00022737"/>
    </source>
</evidence>